<feature type="domain" description="ABC transporter" evidence="5">
    <location>
        <begin position="5"/>
        <end position="233"/>
    </location>
</feature>
<evidence type="ECO:0000256" key="4">
    <source>
        <dbReference type="ARBA" id="ARBA00022840"/>
    </source>
</evidence>
<dbReference type="Gene3D" id="3.40.50.300">
    <property type="entry name" value="P-loop containing nucleotide triphosphate hydrolases"/>
    <property type="match status" value="1"/>
</dbReference>
<dbReference type="Proteomes" id="UP001205311">
    <property type="component" value="Unassembled WGS sequence"/>
</dbReference>
<evidence type="ECO:0000259" key="5">
    <source>
        <dbReference type="PROSITE" id="PS50893"/>
    </source>
</evidence>
<dbReference type="SMART" id="SM00382">
    <property type="entry name" value="AAA"/>
    <property type="match status" value="1"/>
</dbReference>
<gene>
    <name evidence="6" type="ORF">LX15_002976</name>
</gene>
<dbReference type="PANTHER" id="PTHR43335:SF2">
    <property type="entry name" value="ABC TRANSPORTER, ATP-BINDING PROTEIN"/>
    <property type="match status" value="1"/>
</dbReference>
<evidence type="ECO:0000313" key="7">
    <source>
        <dbReference type="Proteomes" id="UP001205311"/>
    </source>
</evidence>
<dbReference type="EMBL" id="JAMTCP010000015">
    <property type="protein sequence ID" value="MCP2259275.1"/>
    <property type="molecule type" value="Genomic_DNA"/>
</dbReference>
<dbReference type="SUPFAM" id="SSF52540">
    <property type="entry name" value="P-loop containing nucleoside triphosphate hydrolases"/>
    <property type="match status" value="1"/>
</dbReference>
<dbReference type="InterPro" id="IPR027417">
    <property type="entry name" value="P-loop_NTPase"/>
</dbReference>
<evidence type="ECO:0000313" key="6">
    <source>
        <dbReference type="EMBL" id="MCP2259275.1"/>
    </source>
</evidence>
<dbReference type="PROSITE" id="PS50893">
    <property type="entry name" value="ABC_TRANSPORTER_2"/>
    <property type="match status" value="1"/>
</dbReference>
<dbReference type="RefSeq" id="WP_253670176.1">
    <property type="nucleotide sequence ID" value="NZ_JAMTCP010000015.1"/>
</dbReference>
<keyword evidence="2" id="KW-0813">Transport</keyword>
<dbReference type="PANTHER" id="PTHR43335">
    <property type="entry name" value="ABC TRANSPORTER, ATP-BINDING PROTEIN"/>
    <property type="match status" value="1"/>
</dbReference>
<organism evidence="6 7">
    <name type="scientific">Streptoalloteichus tenebrarius (strain ATCC 17920 / DSM 40477 / JCM 4838 / CBS 697.72 / NBRC 16177 / NCIMB 11028 / NRRL B-12390 / A12253. 1 / ISP 5477)</name>
    <name type="common">Streptomyces tenebrarius</name>
    <dbReference type="NCBI Taxonomy" id="1933"/>
    <lineage>
        <taxon>Bacteria</taxon>
        <taxon>Bacillati</taxon>
        <taxon>Actinomycetota</taxon>
        <taxon>Actinomycetes</taxon>
        <taxon>Pseudonocardiales</taxon>
        <taxon>Pseudonocardiaceae</taxon>
        <taxon>Streptoalloteichus</taxon>
    </lineage>
</organism>
<dbReference type="GO" id="GO:0005524">
    <property type="term" value="F:ATP binding"/>
    <property type="evidence" value="ECO:0007669"/>
    <property type="project" value="UniProtKB-KW"/>
</dbReference>
<evidence type="ECO:0000256" key="2">
    <source>
        <dbReference type="ARBA" id="ARBA00022448"/>
    </source>
</evidence>
<dbReference type="Pfam" id="PF00005">
    <property type="entry name" value="ABC_tran"/>
    <property type="match status" value="1"/>
</dbReference>
<dbReference type="InterPro" id="IPR003439">
    <property type="entry name" value="ABC_transporter-like_ATP-bd"/>
</dbReference>
<keyword evidence="7" id="KW-1185">Reference proteome</keyword>
<comment type="similarity">
    <text evidence="1">Belongs to the ABC transporter superfamily.</text>
</comment>
<keyword evidence="3" id="KW-0547">Nucleotide-binding</keyword>
<reference evidence="6 7" key="1">
    <citation type="submission" date="2022-06" db="EMBL/GenBank/DDBJ databases">
        <title>Genomic Encyclopedia of Archaeal and Bacterial Type Strains, Phase II (KMG-II): from individual species to whole genera.</title>
        <authorList>
            <person name="Goeker M."/>
        </authorList>
    </citation>
    <scope>NUCLEOTIDE SEQUENCE [LARGE SCALE GENOMIC DNA]</scope>
    <source>
        <strain evidence="6 7">DSM 40477</strain>
    </source>
</reference>
<name>A0ABT1HUS6_STRSD</name>
<evidence type="ECO:0000256" key="3">
    <source>
        <dbReference type="ARBA" id="ARBA00022741"/>
    </source>
</evidence>
<proteinExistence type="inferred from homology"/>
<protein>
    <submittedName>
        <fullName evidence="6">ABC-2 type transport system ATP-binding protein</fullName>
    </submittedName>
</protein>
<accession>A0ABT1HUS6</accession>
<dbReference type="InterPro" id="IPR003593">
    <property type="entry name" value="AAA+_ATPase"/>
</dbReference>
<evidence type="ECO:0000256" key="1">
    <source>
        <dbReference type="ARBA" id="ARBA00005417"/>
    </source>
</evidence>
<keyword evidence="4 6" id="KW-0067">ATP-binding</keyword>
<sequence length="244" mass="26463">MNSVVTVRGLAHRYGRYPALERLDLEIRPGVTAVLGPNGAGKSTLLGLLSTGLTVQCGQIRLDELDSRRDTTRYRAALGFLPQTFTLPTNLTVAEFLTLTAWHRLVPRAERALAVRAALEAVDLLDRADTKISRLSGGMHRRVGIAQAIVNQPRLLVLDEPTVGLDPRHRRELRTLVRTLSTDRAVVVSTHLTEDVAAIADDVVVLDEGTLLFAGSLTELTGGGIEAADIDAAYDALTMGEVRR</sequence>
<comment type="caution">
    <text evidence="6">The sequence shown here is derived from an EMBL/GenBank/DDBJ whole genome shotgun (WGS) entry which is preliminary data.</text>
</comment>